<name>A0A9D5GWT0_PEA</name>
<evidence type="ECO:0000256" key="8">
    <source>
        <dbReference type="PROSITE-ProRule" id="PRU00282"/>
    </source>
</evidence>
<dbReference type="InterPro" id="IPR018108">
    <property type="entry name" value="MCP_transmembrane"/>
</dbReference>
<reference evidence="11 12" key="1">
    <citation type="journal article" date="2022" name="Nat. Genet.">
        <title>Improved pea reference genome and pan-genome highlight genomic features and evolutionary characteristics.</title>
        <authorList>
            <person name="Yang T."/>
            <person name="Liu R."/>
            <person name="Luo Y."/>
            <person name="Hu S."/>
            <person name="Wang D."/>
            <person name="Wang C."/>
            <person name="Pandey M.K."/>
            <person name="Ge S."/>
            <person name="Xu Q."/>
            <person name="Li N."/>
            <person name="Li G."/>
            <person name="Huang Y."/>
            <person name="Saxena R.K."/>
            <person name="Ji Y."/>
            <person name="Li M."/>
            <person name="Yan X."/>
            <person name="He Y."/>
            <person name="Liu Y."/>
            <person name="Wang X."/>
            <person name="Xiang C."/>
            <person name="Varshney R.K."/>
            <person name="Ding H."/>
            <person name="Gao S."/>
            <person name="Zong X."/>
        </authorList>
    </citation>
    <scope>NUCLEOTIDE SEQUENCE [LARGE SCALE GENOMIC DNA]</scope>
    <source>
        <strain evidence="11 12">cv. Zhongwan 6</strain>
    </source>
</reference>
<gene>
    <name evidence="11" type="ORF">KIW84_012746</name>
</gene>
<evidence type="ECO:0000256" key="2">
    <source>
        <dbReference type="ARBA" id="ARBA00006375"/>
    </source>
</evidence>
<organism evidence="11 12">
    <name type="scientific">Pisum sativum</name>
    <name type="common">Garden pea</name>
    <name type="synonym">Lathyrus oleraceus</name>
    <dbReference type="NCBI Taxonomy" id="3888"/>
    <lineage>
        <taxon>Eukaryota</taxon>
        <taxon>Viridiplantae</taxon>
        <taxon>Streptophyta</taxon>
        <taxon>Embryophyta</taxon>
        <taxon>Tracheophyta</taxon>
        <taxon>Spermatophyta</taxon>
        <taxon>Magnoliopsida</taxon>
        <taxon>eudicotyledons</taxon>
        <taxon>Gunneridae</taxon>
        <taxon>Pentapetalae</taxon>
        <taxon>rosids</taxon>
        <taxon>fabids</taxon>
        <taxon>Fabales</taxon>
        <taxon>Fabaceae</taxon>
        <taxon>Papilionoideae</taxon>
        <taxon>50 kb inversion clade</taxon>
        <taxon>NPAAA clade</taxon>
        <taxon>Hologalegina</taxon>
        <taxon>IRL clade</taxon>
        <taxon>Fabeae</taxon>
        <taxon>Lathyrus</taxon>
    </lineage>
</organism>
<dbReference type="Gene3D" id="1.50.40.10">
    <property type="entry name" value="Mitochondrial carrier domain"/>
    <property type="match status" value="1"/>
</dbReference>
<evidence type="ECO:0000256" key="4">
    <source>
        <dbReference type="ARBA" id="ARBA00022692"/>
    </source>
</evidence>
<dbReference type="SUPFAM" id="SSF103506">
    <property type="entry name" value="Mitochondrial carrier"/>
    <property type="match status" value="1"/>
</dbReference>
<evidence type="ECO:0000313" key="11">
    <source>
        <dbReference type="EMBL" id="KAI5444240.1"/>
    </source>
</evidence>
<evidence type="ECO:0000256" key="9">
    <source>
        <dbReference type="RuleBase" id="RU000488"/>
    </source>
</evidence>
<evidence type="ECO:0000256" key="1">
    <source>
        <dbReference type="ARBA" id="ARBA00004141"/>
    </source>
</evidence>
<feature type="region of interest" description="Disordered" evidence="10">
    <location>
        <begin position="1"/>
        <end position="20"/>
    </location>
</feature>
<comment type="subcellular location">
    <subcellularLocation>
        <location evidence="1">Membrane</location>
        <topology evidence="1">Multi-pass membrane protein</topology>
    </subcellularLocation>
</comment>
<keyword evidence="4 8" id="KW-0812">Transmembrane</keyword>
<keyword evidence="3 9" id="KW-0813">Transport</keyword>
<evidence type="ECO:0000256" key="3">
    <source>
        <dbReference type="ARBA" id="ARBA00022448"/>
    </source>
</evidence>
<sequence>MSSMEARISSSLGLPSPNPTELSTSLNDFNGLINHFTTLTLTHTTTNPFASISNPTQPRFKPGPKSQTLLKNLTVFERAFIGAAGGGIAGAFTYACLHPLDTIKTKMQTKGASQIYKNTLDAVSQTFSTNGILGFYRGFSAVVVGSTASSAVYFGTCEFGVWFAKLCQLWVHVLNFRIDLKEQYVLMLLASHEGYNI</sequence>
<dbReference type="EMBL" id="JAMSHJ010000001">
    <property type="protein sequence ID" value="KAI5444240.1"/>
    <property type="molecule type" value="Genomic_DNA"/>
</dbReference>
<dbReference type="AlphaFoldDB" id="A0A9D5GWT0"/>
<dbReference type="Gramene" id="Psat01G0274600-T2">
    <property type="protein sequence ID" value="KAI5444240.1"/>
    <property type="gene ID" value="KIW84_012746"/>
</dbReference>
<comment type="similarity">
    <text evidence="2 9">Belongs to the mitochondrial carrier (TC 2.A.29) family.</text>
</comment>
<dbReference type="PANTHER" id="PTHR45667">
    <property type="entry name" value="S-ADENOSYLMETHIONINE MITOCHONDRIAL CARRIER PROTEIN"/>
    <property type="match status" value="1"/>
</dbReference>
<dbReference type="GO" id="GO:0016020">
    <property type="term" value="C:membrane"/>
    <property type="evidence" value="ECO:0007669"/>
    <property type="project" value="UniProtKB-SubCell"/>
</dbReference>
<accession>A0A9D5GWT0</accession>
<dbReference type="InterPro" id="IPR023395">
    <property type="entry name" value="MCP_dom_sf"/>
</dbReference>
<evidence type="ECO:0000256" key="7">
    <source>
        <dbReference type="ARBA" id="ARBA00023136"/>
    </source>
</evidence>
<dbReference type="PROSITE" id="PS50920">
    <property type="entry name" value="SOLCAR"/>
    <property type="match status" value="1"/>
</dbReference>
<keyword evidence="7 8" id="KW-0472">Membrane</keyword>
<evidence type="ECO:0000256" key="5">
    <source>
        <dbReference type="ARBA" id="ARBA00022737"/>
    </source>
</evidence>
<protein>
    <submittedName>
        <fullName evidence="11">Protein MITOFERRINLIKE 1</fullName>
    </submittedName>
</protein>
<keyword evidence="5" id="KW-0677">Repeat</keyword>
<evidence type="ECO:0000313" key="12">
    <source>
        <dbReference type="Proteomes" id="UP001058974"/>
    </source>
</evidence>
<dbReference type="Pfam" id="PF00153">
    <property type="entry name" value="Mito_carr"/>
    <property type="match status" value="1"/>
</dbReference>
<evidence type="ECO:0000256" key="10">
    <source>
        <dbReference type="SAM" id="MobiDB-lite"/>
    </source>
</evidence>
<feature type="repeat" description="Solcar" evidence="8">
    <location>
        <begin position="77"/>
        <end position="163"/>
    </location>
</feature>
<evidence type="ECO:0000256" key="6">
    <source>
        <dbReference type="ARBA" id="ARBA00022989"/>
    </source>
</evidence>
<keyword evidence="12" id="KW-1185">Reference proteome</keyword>
<keyword evidence="6" id="KW-1133">Transmembrane helix</keyword>
<comment type="caution">
    <text evidence="11">The sequence shown here is derived from an EMBL/GenBank/DDBJ whole genome shotgun (WGS) entry which is preliminary data.</text>
</comment>
<proteinExistence type="inferred from homology"/>
<dbReference type="Proteomes" id="UP001058974">
    <property type="component" value="Chromosome 1"/>
</dbReference>